<evidence type="ECO:0000256" key="3">
    <source>
        <dbReference type="ARBA" id="ARBA00022692"/>
    </source>
</evidence>
<keyword evidence="3 6" id="KW-0812">Transmembrane</keyword>
<feature type="transmembrane region" description="Helical" evidence="6">
    <location>
        <begin position="311"/>
        <end position="332"/>
    </location>
</feature>
<feature type="transmembrane region" description="Helical" evidence="6">
    <location>
        <begin position="7"/>
        <end position="30"/>
    </location>
</feature>
<proteinExistence type="predicted"/>
<feature type="transmembrane region" description="Helical" evidence="6">
    <location>
        <begin position="287"/>
        <end position="305"/>
    </location>
</feature>
<evidence type="ECO:0000313" key="8">
    <source>
        <dbReference type="EMBL" id="AXN40751.1"/>
    </source>
</evidence>
<dbReference type="RefSeq" id="WP_098178047.1">
    <property type="nucleotide sequence ID" value="NZ_CP030926.1"/>
</dbReference>
<keyword evidence="2" id="KW-0813">Transport</keyword>
<dbReference type="InterPro" id="IPR036259">
    <property type="entry name" value="MFS_trans_sf"/>
</dbReference>
<evidence type="ECO:0000256" key="4">
    <source>
        <dbReference type="ARBA" id="ARBA00022989"/>
    </source>
</evidence>
<feature type="domain" description="Major facilitator superfamily (MFS) profile" evidence="7">
    <location>
        <begin position="7"/>
        <end position="407"/>
    </location>
</feature>
<feature type="transmembrane region" description="Helical" evidence="6">
    <location>
        <begin position="148"/>
        <end position="178"/>
    </location>
</feature>
<evidence type="ECO:0000259" key="7">
    <source>
        <dbReference type="PROSITE" id="PS50850"/>
    </source>
</evidence>
<accession>A0AAX0RXC4</accession>
<feature type="transmembrane region" description="Helical" evidence="6">
    <location>
        <begin position="253"/>
        <end position="275"/>
    </location>
</feature>
<protein>
    <submittedName>
        <fullName evidence="9">MFS transporter</fullName>
    </submittedName>
</protein>
<dbReference type="GO" id="GO:0022857">
    <property type="term" value="F:transmembrane transporter activity"/>
    <property type="evidence" value="ECO:0007669"/>
    <property type="project" value="InterPro"/>
</dbReference>
<organism evidence="9 10">
    <name type="scientific">Peribacillus butanolivorans</name>
    <dbReference type="NCBI Taxonomy" id="421767"/>
    <lineage>
        <taxon>Bacteria</taxon>
        <taxon>Bacillati</taxon>
        <taxon>Bacillota</taxon>
        <taxon>Bacilli</taxon>
        <taxon>Bacillales</taxon>
        <taxon>Bacillaceae</taxon>
        <taxon>Peribacillus</taxon>
    </lineage>
</organism>
<feature type="transmembrane region" description="Helical" evidence="6">
    <location>
        <begin position="74"/>
        <end position="94"/>
    </location>
</feature>
<feature type="transmembrane region" description="Helical" evidence="6">
    <location>
        <begin position="344"/>
        <end position="368"/>
    </location>
</feature>
<dbReference type="SUPFAM" id="SSF103473">
    <property type="entry name" value="MFS general substrate transporter"/>
    <property type="match status" value="1"/>
</dbReference>
<dbReference type="KEGG" id="pbut:DTO10_21825"/>
<sequence>MKLKWVVIAFLSVLYLINFTDKAIIGYAAIPIMEDLDLNYGQWGIVGSSFFWFFSIMSIVGAALSDRIGTGKMLVFMAIGLSIVQFGALTIYGLPMLVMCRVLLGAIEGPFHATAISHISKHFVPEQRGLAISIMNTGSMIAKFMVPILIYMIGIYGWRMVMVFLGVLSLVWAVLWLLTFKGKNERNIVKSESTIVSEKVKWSEIYPLFLSSTFIFTCLALFMAYWILTWSFIWMPTYLVKIVHLTQTQMGYAVMFIGLGSAIGGILISFISDRLLKKTKNLRKSRVLVAGPSLILAAVSFYSTTLIQNEFGAIIALFLGMAFVNGMFPLAPQIVNHLLPERRGLMSGVLLGLANLSGIIGPAVTGFVVQSAGDNIKTGFNYSVIMTATLLLIASLIFTIFTKPDKPVKKISSSSEVVNL</sequence>
<dbReference type="AlphaFoldDB" id="A0AAX0RXC4"/>
<dbReference type="InterPro" id="IPR020846">
    <property type="entry name" value="MFS_dom"/>
</dbReference>
<dbReference type="InterPro" id="IPR050382">
    <property type="entry name" value="MFS_Na/Anion_cotransporter"/>
</dbReference>
<dbReference type="PANTHER" id="PTHR11662:SF450">
    <property type="entry name" value="BLR1003 PROTEIN"/>
    <property type="match status" value="1"/>
</dbReference>
<evidence type="ECO:0000256" key="1">
    <source>
        <dbReference type="ARBA" id="ARBA00004651"/>
    </source>
</evidence>
<reference evidence="9 10" key="1">
    <citation type="submission" date="2017-09" db="EMBL/GenBank/DDBJ databases">
        <title>Large-scale bioinformatics analysis of Bacillus genomes uncovers conserved roles of natural products in bacterial physiology.</title>
        <authorList>
            <consortium name="Agbiome Team Llc"/>
            <person name="Bleich R.M."/>
            <person name="Kirk G.J."/>
            <person name="Santa Maria K.C."/>
            <person name="Allen S.E."/>
            <person name="Farag S."/>
            <person name="Shank E.A."/>
            <person name="Bowers A."/>
        </authorList>
    </citation>
    <scope>NUCLEOTIDE SEQUENCE [LARGE SCALE GENOMIC DNA]</scope>
    <source>
        <strain evidence="9 10">AFS003229</strain>
    </source>
</reference>
<keyword evidence="5 6" id="KW-0472">Membrane</keyword>
<dbReference type="PROSITE" id="PS50850">
    <property type="entry name" value="MFS"/>
    <property type="match status" value="1"/>
</dbReference>
<dbReference type="PANTHER" id="PTHR11662">
    <property type="entry name" value="SOLUTE CARRIER FAMILY 17"/>
    <property type="match status" value="1"/>
</dbReference>
<dbReference type="Proteomes" id="UP000220106">
    <property type="component" value="Unassembled WGS sequence"/>
</dbReference>
<dbReference type="GO" id="GO:0005886">
    <property type="term" value="C:plasma membrane"/>
    <property type="evidence" value="ECO:0007669"/>
    <property type="project" value="UniProtKB-SubCell"/>
</dbReference>
<dbReference type="EMBL" id="NUEQ01000124">
    <property type="protein sequence ID" value="PEJ24880.1"/>
    <property type="molecule type" value="Genomic_DNA"/>
</dbReference>
<gene>
    <name evidence="9" type="ORF">CN689_26790</name>
    <name evidence="8" type="ORF">DTO10_21825</name>
</gene>
<feature type="transmembrane region" description="Helical" evidence="6">
    <location>
        <begin position="42"/>
        <end position="62"/>
    </location>
</feature>
<evidence type="ECO:0000256" key="5">
    <source>
        <dbReference type="ARBA" id="ARBA00023136"/>
    </source>
</evidence>
<dbReference type="Proteomes" id="UP000260457">
    <property type="component" value="Chromosome"/>
</dbReference>
<evidence type="ECO:0000313" key="11">
    <source>
        <dbReference type="Proteomes" id="UP000260457"/>
    </source>
</evidence>
<evidence type="ECO:0000256" key="2">
    <source>
        <dbReference type="ARBA" id="ARBA00022448"/>
    </source>
</evidence>
<dbReference type="InterPro" id="IPR011701">
    <property type="entry name" value="MFS"/>
</dbReference>
<evidence type="ECO:0000256" key="6">
    <source>
        <dbReference type="SAM" id="Phobius"/>
    </source>
</evidence>
<evidence type="ECO:0000313" key="9">
    <source>
        <dbReference type="EMBL" id="PEJ24880.1"/>
    </source>
</evidence>
<dbReference type="EMBL" id="CP030926">
    <property type="protein sequence ID" value="AXN40751.1"/>
    <property type="molecule type" value="Genomic_DNA"/>
</dbReference>
<evidence type="ECO:0000313" key="10">
    <source>
        <dbReference type="Proteomes" id="UP000220106"/>
    </source>
</evidence>
<feature type="transmembrane region" description="Helical" evidence="6">
    <location>
        <begin position="208"/>
        <end position="233"/>
    </location>
</feature>
<keyword evidence="11" id="KW-1185">Reference proteome</keyword>
<dbReference type="Pfam" id="PF07690">
    <property type="entry name" value="MFS_1"/>
    <property type="match status" value="1"/>
</dbReference>
<name>A0AAX0RXC4_9BACI</name>
<reference evidence="8 11" key="2">
    <citation type="submission" date="2018-07" db="EMBL/GenBank/DDBJ databases">
        <title>The molecular basis for the intramolecular migration of carboxyl group in the catabolism of para-hydroxybenzoate via gentisate.</title>
        <authorList>
            <person name="Zhao H."/>
            <person name="Xu Y."/>
            <person name="Lin S."/>
            <person name="Spain J.C."/>
            <person name="Zhou N.-Y."/>
        </authorList>
    </citation>
    <scope>NUCLEOTIDE SEQUENCE [LARGE SCALE GENOMIC DNA]</scope>
    <source>
        <strain evidence="8 11">PHB-7a</strain>
    </source>
</reference>
<keyword evidence="4 6" id="KW-1133">Transmembrane helix</keyword>
<dbReference type="Gene3D" id="1.20.1250.20">
    <property type="entry name" value="MFS general substrate transporter like domains"/>
    <property type="match status" value="2"/>
</dbReference>
<comment type="subcellular location">
    <subcellularLocation>
        <location evidence="1">Cell membrane</location>
        <topology evidence="1">Multi-pass membrane protein</topology>
    </subcellularLocation>
</comment>
<feature type="transmembrane region" description="Helical" evidence="6">
    <location>
        <begin position="380"/>
        <end position="401"/>
    </location>
</feature>